<reference evidence="8 9" key="1">
    <citation type="journal article" date="2023" name="IScience">
        <title>Expanded male sex-determining region conserved during the evolution of homothallism in the green alga Volvox.</title>
        <authorList>
            <person name="Yamamoto K."/>
            <person name="Matsuzaki R."/>
            <person name="Mahakham W."/>
            <person name="Heman W."/>
            <person name="Sekimoto H."/>
            <person name="Kawachi M."/>
            <person name="Minakuchi Y."/>
            <person name="Toyoda A."/>
            <person name="Nozaki H."/>
        </authorList>
    </citation>
    <scope>NUCLEOTIDE SEQUENCE [LARGE SCALE GENOMIC DNA]</scope>
    <source>
        <strain evidence="8 9">NIES-4468</strain>
    </source>
</reference>
<feature type="domain" description="Protein kinase" evidence="7">
    <location>
        <begin position="411"/>
        <end position="676"/>
    </location>
</feature>
<dbReference type="Pfam" id="PF00069">
    <property type="entry name" value="Pkinase"/>
    <property type="match status" value="1"/>
</dbReference>
<evidence type="ECO:0000256" key="3">
    <source>
        <dbReference type="ARBA" id="ARBA00022741"/>
    </source>
</evidence>
<dbReference type="Gene3D" id="1.10.510.10">
    <property type="entry name" value="Transferase(Phosphotransferase) domain 1"/>
    <property type="match status" value="1"/>
</dbReference>
<keyword evidence="5" id="KW-0067">ATP-binding</keyword>
<evidence type="ECO:0000313" key="8">
    <source>
        <dbReference type="EMBL" id="GLI62805.1"/>
    </source>
</evidence>
<evidence type="ECO:0000256" key="6">
    <source>
        <dbReference type="SAM" id="MobiDB-lite"/>
    </source>
</evidence>
<feature type="region of interest" description="Disordered" evidence="6">
    <location>
        <begin position="109"/>
        <end position="135"/>
    </location>
</feature>
<keyword evidence="3" id="KW-0547">Nucleotide-binding</keyword>
<feature type="region of interest" description="Disordered" evidence="6">
    <location>
        <begin position="254"/>
        <end position="384"/>
    </location>
</feature>
<feature type="compositionally biased region" description="Polar residues" evidence="6">
    <location>
        <begin position="270"/>
        <end position="282"/>
    </location>
</feature>
<evidence type="ECO:0000256" key="1">
    <source>
        <dbReference type="ARBA" id="ARBA00022527"/>
    </source>
</evidence>
<keyword evidence="1" id="KW-0723">Serine/threonine-protein kinase</keyword>
<name>A0ABQ5RYU7_9CHLO</name>
<feature type="region of interest" description="Disordered" evidence="6">
    <location>
        <begin position="695"/>
        <end position="736"/>
    </location>
</feature>
<comment type="caution">
    <text evidence="8">The sequence shown here is derived from an EMBL/GenBank/DDBJ whole genome shotgun (WGS) entry which is preliminary data.</text>
</comment>
<dbReference type="PROSITE" id="PS00108">
    <property type="entry name" value="PROTEIN_KINASE_ST"/>
    <property type="match status" value="1"/>
</dbReference>
<sequence length="783" mass="85986">MLTKGLRKFKDRIFSASRKEDSFSGTDYSEGPESPSVNSPRKFSSIKSKNSSYGERTYPELVASSSMRSNASTGHGHNVTLKESPILTDHNQSPNGAAVLPPVQISSSQNSFTAKSSQAPNLATMFNPSSGRRRSTPAALDMALRSAEGKVSMEQLLQPGQNKLVFGNYFAGTSAAARDQAAAVAAAERQRAKAAGAASAAPVVPHTGLRPPLIQPPGATIPAYKAPPLQPISLHSNDPGMATVLEDVAMDDVEPQQAAPSTRKHAADSISDTSSGPQSPTGNVAHKVHLAPHPPQTMPLLHPPQLGYPPQHSPQPPHGSALVHLQQQQQQQPSTTAPTVPQQIPTNQQLQLLQQQQQPASLPSPGRNHHVQQPAAGEDAASANRTANKLVSLSPQLPAAMQRKNWSLVDYNIVRKMYTGYASTVYQAMCKKSLEMVALKVYHMQNLCELNHYQVFREVRVHSSLQHQNIIHLYAAFQEGTDVVLVQEYAEGGDLYRLLHKNGGRLSERQAVEMVLHPFLLALHYLHTRGIMHRDIKPENVLFTEHRVLKLADFGLAIDLNEERAVTRAGTLDYMAPEVLRCPPKNLPQENKNNPYLHYNNSVDAWAVGVFAYELIVGFPPFAGETQLDSVDRIMHSVPEFPGKVSEFAKDFICQCLRKHPGDRPTVMELLHHPWIRTFQRRTSMRITSMPRRRSSVMYNPGSLSHAPAVSQEPYTPPQEAAEEDGKEDGAGPMETDVNEMTPEEIEQMIVKLQVAKAQALAKNESTRPNGDVVMQAVHPLQI</sequence>
<gene>
    <name evidence="8" type="ORF">VaNZ11_005554</name>
</gene>
<evidence type="ECO:0000256" key="4">
    <source>
        <dbReference type="ARBA" id="ARBA00022777"/>
    </source>
</evidence>
<dbReference type="EMBL" id="BSDZ01000013">
    <property type="protein sequence ID" value="GLI62805.1"/>
    <property type="molecule type" value="Genomic_DNA"/>
</dbReference>
<dbReference type="InterPro" id="IPR000719">
    <property type="entry name" value="Prot_kinase_dom"/>
</dbReference>
<keyword evidence="4" id="KW-0418">Kinase</keyword>
<keyword evidence="2" id="KW-0808">Transferase</keyword>
<feature type="compositionally biased region" description="Polar residues" evidence="6">
    <location>
        <begin position="109"/>
        <end position="130"/>
    </location>
</feature>
<accession>A0ABQ5RYU7</accession>
<dbReference type="PANTHER" id="PTHR24350">
    <property type="entry name" value="SERINE/THREONINE-PROTEIN KINASE IAL-RELATED"/>
    <property type="match status" value="1"/>
</dbReference>
<organism evidence="8 9">
    <name type="scientific">Volvox africanus</name>
    <dbReference type="NCBI Taxonomy" id="51714"/>
    <lineage>
        <taxon>Eukaryota</taxon>
        <taxon>Viridiplantae</taxon>
        <taxon>Chlorophyta</taxon>
        <taxon>core chlorophytes</taxon>
        <taxon>Chlorophyceae</taxon>
        <taxon>CS clade</taxon>
        <taxon>Chlamydomonadales</taxon>
        <taxon>Volvocaceae</taxon>
        <taxon>Volvox</taxon>
    </lineage>
</organism>
<feature type="compositionally biased region" description="Polar residues" evidence="6">
    <location>
        <begin position="63"/>
        <end position="75"/>
    </location>
</feature>
<keyword evidence="9" id="KW-1185">Reference proteome</keyword>
<dbReference type="SMART" id="SM00220">
    <property type="entry name" value="S_TKc"/>
    <property type="match status" value="1"/>
</dbReference>
<feature type="compositionally biased region" description="Low complexity" evidence="6">
    <location>
        <begin position="326"/>
        <end position="358"/>
    </location>
</feature>
<dbReference type="InterPro" id="IPR030616">
    <property type="entry name" value="Aur-like"/>
</dbReference>
<evidence type="ECO:0000256" key="5">
    <source>
        <dbReference type="ARBA" id="ARBA00022840"/>
    </source>
</evidence>
<dbReference type="PROSITE" id="PS50011">
    <property type="entry name" value="PROTEIN_KINASE_DOM"/>
    <property type="match status" value="1"/>
</dbReference>
<proteinExistence type="predicted"/>
<feature type="compositionally biased region" description="Polar residues" evidence="6">
    <location>
        <begin position="35"/>
        <end position="54"/>
    </location>
</feature>
<dbReference type="SUPFAM" id="SSF56112">
    <property type="entry name" value="Protein kinase-like (PK-like)"/>
    <property type="match status" value="1"/>
</dbReference>
<dbReference type="InterPro" id="IPR011009">
    <property type="entry name" value="Kinase-like_dom_sf"/>
</dbReference>
<evidence type="ECO:0000259" key="7">
    <source>
        <dbReference type="PROSITE" id="PS50011"/>
    </source>
</evidence>
<protein>
    <recommendedName>
        <fullName evidence="7">Protein kinase domain-containing protein</fullName>
    </recommendedName>
</protein>
<evidence type="ECO:0000256" key="2">
    <source>
        <dbReference type="ARBA" id="ARBA00022679"/>
    </source>
</evidence>
<evidence type="ECO:0000313" key="9">
    <source>
        <dbReference type="Proteomes" id="UP001165090"/>
    </source>
</evidence>
<dbReference type="Proteomes" id="UP001165090">
    <property type="component" value="Unassembled WGS sequence"/>
</dbReference>
<dbReference type="InterPro" id="IPR008271">
    <property type="entry name" value="Ser/Thr_kinase_AS"/>
</dbReference>
<feature type="region of interest" description="Disordered" evidence="6">
    <location>
        <begin position="18"/>
        <end position="79"/>
    </location>
</feature>